<dbReference type="PANTHER" id="PTHR30537">
    <property type="entry name" value="HTH-TYPE TRANSCRIPTIONAL REGULATOR"/>
    <property type="match status" value="1"/>
</dbReference>
<dbReference type="InterPro" id="IPR036388">
    <property type="entry name" value="WH-like_DNA-bd_sf"/>
</dbReference>
<dbReference type="Gene3D" id="1.10.10.10">
    <property type="entry name" value="Winged helix-like DNA-binding domain superfamily/Winged helix DNA-binding domain"/>
    <property type="match status" value="1"/>
</dbReference>
<evidence type="ECO:0000256" key="4">
    <source>
        <dbReference type="ARBA" id="ARBA00023163"/>
    </source>
</evidence>
<comment type="similarity">
    <text evidence="1">Belongs to the LysR transcriptional regulatory family.</text>
</comment>
<dbReference type="SUPFAM" id="SSF53850">
    <property type="entry name" value="Periplasmic binding protein-like II"/>
    <property type="match status" value="1"/>
</dbReference>
<organism evidence="6 7">
    <name type="scientific">Methylopila henanensis</name>
    <dbReference type="NCBI Taxonomy" id="873516"/>
    <lineage>
        <taxon>Bacteria</taxon>
        <taxon>Pseudomonadati</taxon>
        <taxon>Pseudomonadota</taxon>
        <taxon>Alphaproteobacteria</taxon>
        <taxon>Hyphomicrobiales</taxon>
        <taxon>Methylopilaceae</taxon>
        <taxon>Methylopila</taxon>
    </lineage>
</organism>
<dbReference type="InterPro" id="IPR058163">
    <property type="entry name" value="LysR-type_TF_proteobact-type"/>
</dbReference>
<feature type="domain" description="HTH lysR-type" evidence="5">
    <location>
        <begin position="5"/>
        <end position="62"/>
    </location>
</feature>
<dbReference type="SUPFAM" id="SSF46785">
    <property type="entry name" value="Winged helix' DNA-binding domain"/>
    <property type="match status" value="1"/>
</dbReference>
<proteinExistence type="inferred from homology"/>
<dbReference type="PANTHER" id="PTHR30537:SF5">
    <property type="entry name" value="HTH-TYPE TRANSCRIPTIONAL ACTIVATOR TTDR-RELATED"/>
    <property type="match status" value="1"/>
</dbReference>
<keyword evidence="3" id="KW-0238">DNA-binding</keyword>
<comment type="caution">
    <text evidence="6">The sequence shown here is derived from an EMBL/GenBank/DDBJ whole genome shotgun (WGS) entry which is preliminary data.</text>
</comment>
<gene>
    <name evidence="6" type="ORF">ACFSCV_06255</name>
</gene>
<evidence type="ECO:0000256" key="1">
    <source>
        <dbReference type="ARBA" id="ARBA00009437"/>
    </source>
</evidence>
<keyword evidence="2" id="KW-0805">Transcription regulation</keyword>
<evidence type="ECO:0000313" key="6">
    <source>
        <dbReference type="EMBL" id="MFD1702604.1"/>
    </source>
</evidence>
<name>A0ABW4K4J2_9HYPH</name>
<dbReference type="Proteomes" id="UP001597308">
    <property type="component" value="Unassembled WGS sequence"/>
</dbReference>
<sequence>MTTTISFSEMQAFVAVVTEESFTAAAERLETDKARVSRIVQRIEEKLGARLLNRSTRRLSVTEVGRDYFERVSSILAAAEAAEAAVAQQSREPRGRLKITATPEFGTTRVDDWIATYLRTWPKVSVETVYSIRAVDIIHEGIDVAIRIGALPDSELSARKLGDITYGLYASPGYLKDAAALRTVDDLKRHDLIMKSASGRSVWTLVNGDVTEKVSQTPRCALDNMIALKNLAVSGLGVAQLPRFMAAPHVANGTLAYVLPGWANAPMPVHAVFASTRYMDPKVRGFVDLCREAFEDGPEHGAESKHSLAAAPS</sequence>
<dbReference type="InterPro" id="IPR005119">
    <property type="entry name" value="LysR_subst-bd"/>
</dbReference>
<dbReference type="Pfam" id="PF03466">
    <property type="entry name" value="LysR_substrate"/>
    <property type="match status" value="1"/>
</dbReference>
<dbReference type="EMBL" id="JBHUER010000003">
    <property type="protein sequence ID" value="MFD1702604.1"/>
    <property type="molecule type" value="Genomic_DNA"/>
</dbReference>
<dbReference type="Pfam" id="PF00126">
    <property type="entry name" value="HTH_1"/>
    <property type="match status" value="1"/>
</dbReference>
<evidence type="ECO:0000256" key="3">
    <source>
        <dbReference type="ARBA" id="ARBA00023125"/>
    </source>
</evidence>
<dbReference type="CDD" id="cd08422">
    <property type="entry name" value="PBP2_CrgA_like"/>
    <property type="match status" value="1"/>
</dbReference>
<dbReference type="InterPro" id="IPR036390">
    <property type="entry name" value="WH_DNA-bd_sf"/>
</dbReference>
<protein>
    <submittedName>
        <fullName evidence="6">LysR family transcriptional regulator</fullName>
    </submittedName>
</protein>
<dbReference type="RefSeq" id="WP_378798051.1">
    <property type="nucleotide sequence ID" value="NZ_JBHUER010000003.1"/>
</dbReference>
<evidence type="ECO:0000259" key="5">
    <source>
        <dbReference type="PROSITE" id="PS50931"/>
    </source>
</evidence>
<keyword evidence="7" id="KW-1185">Reference proteome</keyword>
<dbReference type="PROSITE" id="PS50931">
    <property type="entry name" value="HTH_LYSR"/>
    <property type="match status" value="1"/>
</dbReference>
<dbReference type="Gene3D" id="3.40.190.290">
    <property type="match status" value="1"/>
</dbReference>
<reference evidence="7" key="1">
    <citation type="journal article" date="2019" name="Int. J. Syst. Evol. Microbiol.">
        <title>The Global Catalogue of Microorganisms (GCM) 10K type strain sequencing project: providing services to taxonomists for standard genome sequencing and annotation.</title>
        <authorList>
            <consortium name="The Broad Institute Genomics Platform"/>
            <consortium name="The Broad Institute Genome Sequencing Center for Infectious Disease"/>
            <person name="Wu L."/>
            <person name="Ma J."/>
        </authorList>
    </citation>
    <scope>NUCLEOTIDE SEQUENCE [LARGE SCALE GENOMIC DNA]</scope>
    <source>
        <strain evidence="7">KCTC 23707</strain>
    </source>
</reference>
<evidence type="ECO:0000313" key="7">
    <source>
        <dbReference type="Proteomes" id="UP001597308"/>
    </source>
</evidence>
<keyword evidence="4" id="KW-0804">Transcription</keyword>
<dbReference type="InterPro" id="IPR000847">
    <property type="entry name" value="LysR_HTH_N"/>
</dbReference>
<accession>A0ABW4K4J2</accession>
<evidence type="ECO:0000256" key="2">
    <source>
        <dbReference type="ARBA" id="ARBA00023015"/>
    </source>
</evidence>